<keyword evidence="2" id="KW-1185">Reference proteome</keyword>
<name>A0A085MM70_9BILA</name>
<protein>
    <submittedName>
        <fullName evidence="1">Uncharacterized protein</fullName>
    </submittedName>
</protein>
<gene>
    <name evidence="1" type="ORF">M513_00542</name>
</gene>
<sequence>MAKHVAPGFSPVTMSAKRALFTSHACGYKKERKHVTLETKLEVLKTLSDGQKRVVTEKALGLPPTPVRKPSSGV</sequence>
<accession>A0A085MM70</accession>
<proteinExistence type="predicted"/>
<evidence type="ECO:0000313" key="2">
    <source>
        <dbReference type="Proteomes" id="UP000030764"/>
    </source>
</evidence>
<organism evidence="1 2">
    <name type="scientific">Trichuris suis</name>
    <name type="common">pig whipworm</name>
    <dbReference type="NCBI Taxonomy" id="68888"/>
    <lineage>
        <taxon>Eukaryota</taxon>
        <taxon>Metazoa</taxon>
        <taxon>Ecdysozoa</taxon>
        <taxon>Nematoda</taxon>
        <taxon>Enoplea</taxon>
        <taxon>Dorylaimia</taxon>
        <taxon>Trichinellida</taxon>
        <taxon>Trichuridae</taxon>
        <taxon>Trichuris</taxon>
    </lineage>
</organism>
<evidence type="ECO:0000313" key="1">
    <source>
        <dbReference type="EMBL" id="KFD58316.1"/>
    </source>
</evidence>
<dbReference type="Proteomes" id="UP000030764">
    <property type="component" value="Unassembled WGS sequence"/>
</dbReference>
<dbReference type="AlphaFoldDB" id="A0A085MM70"/>
<dbReference type="EMBL" id="KL363184">
    <property type="protein sequence ID" value="KFD58316.1"/>
    <property type="molecule type" value="Genomic_DNA"/>
</dbReference>
<reference evidence="1 2" key="1">
    <citation type="journal article" date="2014" name="Nat. Genet.">
        <title>Genome and transcriptome of the porcine whipworm Trichuris suis.</title>
        <authorList>
            <person name="Jex A.R."/>
            <person name="Nejsum P."/>
            <person name="Schwarz E.M."/>
            <person name="Hu L."/>
            <person name="Young N.D."/>
            <person name="Hall R.S."/>
            <person name="Korhonen P.K."/>
            <person name="Liao S."/>
            <person name="Thamsborg S."/>
            <person name="Xia J."/>
            <person name="Xu P."/>
            <person name="Wang S."/>
            <person name="Scheerlinck J.P."/>
            <person name="Hofmann A."/>
            <person name="Sternberg P.W."/>
            <person name="Wang J."/>
            <person name="Gasser R.B."/>
        </authorList>
    </citation>
    <scope>NUCLEOTIDE SEQUENCE [LARGE SCALE GENOMIC DNA]</scope>
    <source>
        <strain evidence="1">DCEP-RM93M</strain>
    </source>
</reference>